<dbReference type="CDD" id="cd00853">
    <property type="entry name" value="NifX"/>
    <property type="match status" value="1"/>
</dbReference>
<dbReference type="Proteomes" id="UP000217895">
    <property type="component" value="Chromosome"/>
</dbReference>
<evidence type="ECO:0000259" key="4">
    <source>
        <dbReference type="Pfam" id="PF16844"/>
    </source>
</evidence>
<evidence type="ECO:0000313" key="6">
    <source>
        <dbReference type="Proteomes" id="UP000217895"/>
    </source>
</evidence>
<feature type="domain" description="Dinitrogenase iron-molybdenum cofactor N-terminal" evidence="4">
    <location>
        <begin position="10"/>
        <end position="103"/>
    </location>
</feature>
<reference evidence="5 6" key="1">
    <citation type="submission" date="2017-06" db="EMBL/GenBank/DDBJ databases">
        <title>Genome sequencing of cyanobaciteial culture collection at National Institute for Environmental Studies (NIES).</title>
        <authorList>
            <person name="Hirose Y."/>
            <person name="Shimura Y."/>
            <person name="Fujisawa T."/>
            <person name="Nakamura Y."/>
            <person name="Kawachi M."/>
        </authorList>
    </citation>
    <scope>NUCLEOTIDE SEQUENCE [LARGE SCALE GENOMIC DNA]</scope>
    <source>
        <strain evidence="5 6">NIES-2135</strain>
    </source>
</reference>
<dbReference type="Gene3D" id="3.30.420.130">
    <property type="entry name" value="Dinitrogenase iron-molybdenum cofactor biosynthesis domain"/>
    <property type="match status" value="1"/>
</dbReference>
<evidence type="ECO:0000256" key="2">
    <source>
        <dbReference type="ARBA" id="ARBA00023231"/>
    </source>
</evidence>
<keyword evidence="6" id="KW-1185">Reference proteome</keyword>
<feature type="domain" description="Dinitrogenase iron-molybdenum cofactor biosynthesis" evidence="3">
    <location>
        <begin position="127"/>
        <end position="217"/>
    </location>
</feature>
<protein>
    <submittedName>
        <fullName evidence="5">NifY2 protein</fullName>
    </submittedName>
</protein>
<dbReference type="InterPro" id="IPR031763">
    <property type="entry name" value="NafY_N"/>
</dbReference>
<organism evidence="5 6">
    <name type="scientific">Leptolyngbya boryana NIES-2135</name>
    <dbReference type="NCBI Taxonomy" id="1973484"/>
    <lineage>
        <taxon>Bacteria</taxon>
        <taxon>Bacillati</taxon>
        <taxon>Cyanobacteriota</taxon>
        <taxon>Cyanophyceae</taxon>
        <taxon>Leptolyngbyales</taxon>
        <taxon>Leptolyngbyaceae</taxon>
        <taxon>Leptolyngbya group</taxon>
        <taxon>Leptolyngbya</taxon>
    </lineage>
</organism>
<evidence type="ECO:0000256" key="1">
    <source>
        <dbReference type="ARBA" id="ARBA00010285"/>
    </source>
</evidence>
<dbReference type="InterPro" id="IPR036105">
    <property type="entry name" value="DiNase_FeMo-co_biosyn_sf"/>
</dbReference>
<keyword evidence="2" id="KW-0535">Nitrogen fixation</keyword>
<dbReference type="Gene3D" id="1.10.150.590">
    <property type="entry name" value="Dinitrogenase iron-molybdenum cofactor, N-terminal"/>
    <property type="match status" value="1"/>
</dbReference>
<dbReference type="InterPro" id="IPR034169">
    <property type="entry name" value="NifX-like"/>
</dbReference>
<gene>
    <name evidence="5" type="ORF">NIES2135_42420</name>
</gene>
<proteinExistence type="inferred from homology"/>
<sequence length="249" mass="26839">MSTTTSNPPISNEVALRIALAVRVLPEISLTELIEALQDNVGEVLNEAALSRITVTNLKTAFGQTYDLDGEEEGEDANAGDIAALKEAVRILWGAKDEAEALPTIEPYQDGEMPHSVRIAVASNNRELLDGHFGSCLRYLVYQLSATTLKLIDIRSALEADLSDDRNGFRINLIRDCHVVYIVSIGGPAAAKVVQAGIYPMKLIEGGEARAILTDLQTVIATAPPPWMAKVLGIAEGDRVKNYKAIEAS</sequence>
<evidence type="ECO:0000313" key="5">
    <source>
        <dbReference type="EMBL" id="BAY57377.1"/>
    </source>
</evidence>
<comment type="similarity">
    <text evidence="1">Belongs to the NifX/NifY family.</text>
</comment>
<accession>A0A1Z4JLA5</accession>
<dbReference type="EMBL" id="AP018203">
    <property type="protein sequence ID" value="BAY57377.1"/>
    <property type="molecule type" value="Genomic_DNA"/>
</dbReference>
<dbReference type="AlphaFoldDB" id="A0A1Z4JLA5"/>
<dbReference type="Pfam" id="PF02579">
    <property type="entry name" value="Nitro_FeMo-Co"/>
    <property type="match status" value="1"/>
</dbReference>
<evidence type="ECO:0000259" key="3">
    <source>
        <dbReference type="Pfam" id="PF02579"/>
    </source>
</evidence>
<dbReference type="InterPro" id="IPR003731">
    <property type="entry name" value="Di-Nase_FeMo-co_biosynth"/>
</dbReference>
<dbReference type="SUPFAM" id="SSF53146">
    <property type="entry name" value="Nitrogenase accessory factor-like"/>
    <property type="match status" value="1"/>
</dbReference>
<dbReference type="Pfam" id="PF16844">
    <property type="entry name" value="DIMCO_N"/>
    <property type="match status" value="1"/>
</dbReference>
<name>A0A1Z4JLA5_LEPBY</name>
<dbReference type="InterPro" id="IPR038127">
    <property type="entry name" value="NafY_N_sf"/>
</dbReference>